<accession>A0A4Q5LVD0</accession>
<dbReference type="OrthoDB" id="9771112at2"/>
<dbReference type="AlphaFoldDB" id="A0A4Q5LVD0"/>
<name>A0A4Q5LVD0_9BACT</name>
<dbReference type="Pfam" id="PF13424">
    <property type="entry name" value="TPR_12"/>
    <property type="match status" value="1"/>
</dbReference>
<dbReference type="PANTHER" id="PTHR10098">
    <property type="entry name" value="RAPSYN-RELATED"/>
    <property type="match status" value="1"/>
</dbReference>
<dbReference type="SUPFAM" id="SSF48452">
    <property type="entry name" value="TPR-like"/>
    <property type="match status" value="2"/>
</dbReference>
<evidence type="ECO:0000259" key="3">
    <source>
        <dbReference type="Pfam" id="PF12770"/>
    </source>
</evidence>
<gene>
    <name evidence="4" type="ORF">EWM59_22390</name>
</gene>
<dbReference type="SMART" id="SM00028">
    <property type="entry name" value="TPR"/>
    <property type="match status" value="7"/>
</dbReference>
<keyword evidence="2" id="KW-0812">Transmembrane</keyword>
<dbReference type="Gene3D" id="1.25.40.10">
    <property type="entry name" value="Tetratricopeptide repeat domain"/>
    <property type="match status" value="2"/>
</dbReference>
<dbReference type="InterPro" id="IPR011990">
    <property type="entry name" value="TPR-like_helical_dom_sf"/>
</dbReference>
<dbReference type="InterPro" id="IPR019734">
    <property type="entry name" value="TPR_rpt"/>
</dbReference>
<dbReference type="InterPro" id="IPR024983">
    <property type="entry name" value="CHAT_dom"/>
</dbReference>
<evidence type="ECO:0000256" key="2">
    <source>
        <dbReference type="SAM" id="Phobius"/>
    </source>
</evidence>
<feature type="repeat" description="TPR" evidence="1">
    <location>
        <begin position="277"/>
        <end position="310"/>
    </location>
</feature>
<evidence type="ECO:0000256" key="1">
    <source>
        <dbReference type="PROSITE-ProRule" id="PRU00339"/>
    </source>
</evidence>
<protein>
    <submittedName>
        <fullName evidence="4">CHAT domain-containing protein</fullName>
    </submittedName>
</protein>
<dbReference type="PANTHER" id="PTHR10098:SF108">
    <property type="entry name" value="TETRATRICOPEPTIDE REPEAT PROTEIN 28"/>
    <property type="match status" value="1"/>
</dbReference>
<keyword evidence="2" id="KW-1133">Transmembrane helix</keyword>
<keyword evidence="1" id="KW-0802">TPR repeat</keyword>
<feature type="transmembrane region" description="Helical" evidence="2">
    <location>
        <begin position="885"/>
        <end position="902"/>
    </location>
</feature>
<evidence type="ECO:0000313" key="4">
    <source>
        <dbReference type="EMBL" id="RYU93413.1"/>
    </source>
</evidence>
<dbReference type="EMBL" id="SEWF01000046">
    <property type="protein sequence ID" value="RYU93413.1"/>
    <property type="molecule type" value="Genomic_DNA"/>
</dbReference>
<keyword evidence="5" id="KW-1185">Reference proteome</keyword>
<dbReference type="PROSITE" id="PS50005">
    <property type="entry name" value="TPR"/>
    <property type="match status" value="1"/>
</dbReference>
<reference evidence="4 5" key="1">
    <citation type="submission" date="2019-02" db="EMBL/GenBank/DDBJ databases">
        <title>Bacterial novel species Emticicia sp. 17J42-9 isolated from soil.</title>
        <authorList>
            <person name="Jung H.-Y."/>
        </authorList>
    </citation>
    <scope>NUCLEOTIDE SEQUENCE [LARGE SCALE GENOMIC DNA]</scope>
    <source>
        <strain evidence="4 5">17J42-9</strain>
    </source>
</reference>
<sequence>MNKTLILFLFFIVFSLTDKSSAQCPSDSSVKAAIKKSASLPLDQNIAQLERLYKTSLTCATIQDSTRGNICSNLTYHYYLKNDAHKALPYIKLSLKQWESYAKQKPLGLTYAAYGAGAYHHLFQNYLEAIKYYKLTIQYATDPYWKGYSLKLISDLELELGDYESMLNSLNKAERFAENSNQSHLLQLMSQIYNSKGIAYSRLENEKKAIESLQIAQNFYQKSFQISKNDDGELKGNIYANMGISYYNLKDFKLAETNLKRAEQVFIQLRFNYLIPMRIHNNLGILYTEFHKYKEADRVFNKAITALQGKKSVELSRVYLNYATNLREENKVDSAIKTLEKALMAFPLLDIKKQNFGIIRSKRTLFYILRDYGKSLLIAYQKNKKPEVLSRSIQYLSYADQLLNLMRQEHQGQQSKSFWREHSRSLYESAIEACRLANDSQKAFYFLEKSRAILLLDDLKENNARQFLSTQEKLKEKNYQDQIFELQTQLEKQTENSALYKETYKKLSEVKDQFTGFKKDLEKRFPAYYAAKYNEDFKDLSTLQQWLQTSQHQAFITYFVGDSATYAMKISPETTKLIKIAKDQQNLSSRFMNFCSNIDSLNKSFPDFLILSNQLYTHLIQPLALTEGRIIISYDDHFLPFEAFSRTAKKADFLIQSFAISYAYSANFLLKSIEAKNQQTSWFNRTSFLGVAPVNFARTLSVDKLPLSATSLTNIEKTFSGHLLLGKEASKHAFMTQFPDYRLVQLYTHADTTHKGPVFYMQDTPVFVSEINHAQTIKTEMIVLSACKTGLGKNIKGEGVFSLSRSFSALGIPSLITTLWSVDEKSTYSLTEFFYSYLKDGLPKDVALQKAKQAFMQANNRNLLPTLWASSILIGDTTPVEKPDTGLIILTGVLLIGVGLFLHKRYRK</sequence>
<dbReference type="Pfam" id="PF12770">
    <property type="entry name" value="CHAT"/>
    <property type="match status" value="1"/>
</dbReference>
<keyword evidence="2" id="KW-0472">Membrane</keyword>
<proteinExistence type="predicted"/>
<evidence type="ECO:0000313" key="5">
    <source>
        <dbReference type="Proteomes" id="UP000293162"/>
    </source>
</evidence>
<feature type="domain" description="CHAT" evidence="3">
    <location>
        <begin position="611"/>
        <end position="876"/>
    </location>
</feature>
<dbReference type="Proteomes" id="UP000293162">
    <property type="component" value="Unassembled WGS sequence"/>
</dbReference>
<comment type="caution">
    <text evidence="4">The sequence shown here is derived from an EMBL/GenBank/DDBJ whole genome shotgun (WGS) entry which is preliminary data.</text>
</comment>
<organism evidence="4 5">
    <name type="scientific">Emticicia agri</name>
    <dbReference type="NCBI Taxonomy" id="2492393"/>
    <lineage>
        <taxon>Bacteria</taxon>
        <taxon>Pseudomonadati</taxon>
        <taxon>Bacteroidota</taxon>
        <taxon>Cytophagia</taxon>
        <taxon>Cytophagales</taxon>
        <taxon>Leadbetterellaceae</taxon>
        <taxon>Emticicia</taxon>
    </lineage>
</organism>
<dbReference type="RefSeq" id="WP_130023488.1">
    <property type="nucleotide sequence ID" value="NZ_SEWF01000046.1"/>
</dbReference>